<feature type="binding site" evidence="4">
    <location>
        <begin position="8"/>
        <end position="9"/>
    </location>
    <ligand>
        <name>D-ribulose 5-phosphate</name>
        <dbReference type="ChEBI" id="CHEBI:58121"/>
    </ligand>
</feature>
<feature type="binding site" evidence="4">
    <location>
        <position position="136"/>
    </location>
    <ligand>
        <name>D-ribulose 5-phosphate</name>
        <dbReference type="ChEBI" id="CHEBI:58121"/>
    </ligand>
</feature>
<evidence type="ECO:0000256" key="3">
    <source>
        <dbReference type="PIRSR" id="PIRSR005384-1"/>
    </source>
</evidence>
<feature type="active site" description="Proton acceptor" evidence="3">
    <location>
        <position position="65"/>
    </location>
</feature>
<feature type="binding site" evidence="4">
    <location>
        <begin position="66"/>
        <end position="70"/>
    </location>
    <ligand>
        <name>D-ribulose 5-phosphate</name>
        <dbReference type="ChEBI" id="CHEBI:58121"/>
    </ligand>
</feature>
<dbReference type="AlphaFoldDB" id="A0A1M6RRY5"/>
<gene>
    <name evidence="5" type="ORF">SAMN05444391_0749</name>
</gene>
<dbReference type="PANTHER" id="PTHR30345">
    <property type="entry name" value="RIBOSE-5-PHOSPHATE ISOMERASE B"/>
    <property type="match status" value="1"/>
</dbReference>
<dbReference type="NCBIfam" id="NF004051">
    <property type="entry name" value="PRK05571.1"/>
    <property type="match status" value="1"/>
</dbReference>
<dbReference type="InterPro" id="IPR003500">
    <property type="entry name" value="RpiB_LacA_LacB"/>
</dbReference>
<reference evidence="5 6" key="1">
    <citation type="submission" date="2016-11" db="EMBL/GenBank/DDBJ databases">
        <authorList>
            <person name="Jaros S."/>
            <person name="Januszkiewicz K."/>
            <person name="Wedrychowicz H."/>
        </authorList>
    </citation>
    <scope>NUCLEOTIDE SEQUENCE [LARGE SCALE GENOMIC DNA]</scope>
    <source>
        <strain evidence="5 6">DSM 19557</strain>
    </source>
</reference>
<dbReference type="OrthoDB" id="1778624at2"/>
<evidence type="ECO:0000313" key="6">
    <source>
        <dbReference type="Proteomes" id="UP000189810"/>
    </source>
</evidence>
<dbReference type="PANTHER" id="PTHR30345:SF0">
    <property type="entry name" value="DNA DAMAGE-REPAIR_TOLERATION PROTEIN DRT102"/>
    <property type="match status" value="1"/>
</dbReference>
<dbReference type="RefSeq" id="WP_079653891.1">
    <property type="nucleotide sequence ID" value="NZ_LT670846.1"/>
</dbReference>
<organism evidence="5 6">
    <name type="scientific">Thermocrinis minervae</name>
    <dbReference type="NCBI Taxonomy" id="381751"/>
    <lineage>
        <taxon>Bacteria</taxon>
        <taxon>Pseudomonadati</taxon>
        <taxon>Aquificota</taxon>
        <taxon>Aquificia</taxon>
        <taxon>Aquificales</taxon>
        <taxon>Aquificaceae</taxon>
        <taxon>Thermocrinis</taxon>
    </lineage>
</organism>
<dbReference type="Gene3D" id="3.40.1400.10">
    <property type="entry name" value="Sugar-phosphate isomerase, RpiB/LacA/LacB"/>
    <property type="match status" value="1"/>
</dbReference>
<dbReference type="NCBIfam" id="TIGR01120">
    <property type="entry name" value="rpiB"/>
    <property type="match status" value="1"/>
</dbReference>
<evidence type="ECO:0000313" key="5">
    <source>
        <dbReference type="EMBL" id="SHK35271.1"/>
    </source>
</evidence>
<evidence type="ECO:0000256" key="1">
    <source>
        <dbReference type="ARBA" id="ARBA00008754"/>
    </source>
</evidence>
<feature type="active site" description="Proton donor" evidence="3">
    <location>
        <position position="98"/>
    </location>
</feature>
<evidence type="ECO:0000256" key="2">
    <source>
        <dbReference type="ARBA" id="ARBA00023235"/>
    </source>
</evidence>
<dbReference type="PIRSF" id="PIRSF005384">
    <property type="entry name" value="RpiB_LacA_B"/>
    <property type="match status" value="1"/>
</dbReference>
<feature type="binding site" evidence="4">
    <location>
        <position position="109"/>
    </location>
    <ligand>
        <name>D-ribulose 5-phosphate</name>
        <dbReference type="ChEBI" id="CHEBI:58121"/>
    </ligand>
</feature>
<dbReference type="GO" id="GO:0004751">
    <property type="term" value="F:ribose-5-phosphate isomerase activity"/>
    <property type="evidence" value="ECO:0007669"/>
    <property type="project" value="TreeGrafter"/>
</dbReference>
<dbReference type="STRING" id="381751.SAMN05444391_0749"/>
<dbReference type="NCBIfam" id="TIGR00689">
    <property type="entry name" value="rpiB_lacA_lacB"/>
    <property type="match status" value="1"/>
</dbReference>
<proteinExistence type="inferred from homology"/>
<feature type="binding site" evidence="4">
    <location>
        <position position="132"/>
    </location>
    <ligand>
        <name>D-ribulose 5-phosphate</name>
        <dbReference type="ChEBI" id="CHEBI:58121"/>
    </ligand>
</feature>
<dbReference type="InterPro" id="IPR036569">
    <property type="entry name" value="RpiB_LacA_LacB_sf"/>
</dbReference>
<feature type="binding site" evidence="4">
    <location>
        <position position="99"/>
    </location>
    <ligand>
        <name>D-ribulose 5-phosphate</name>
        <dbReference type="ChEBI" id="CHEBI:58121"/>
    </ligand>
</feature>
<accession>A0A1M6RRY5</accession>
<dbReference type="GO" id="GO:0009052">
    <property type="term" value="P:pentose-phosphate shunt, non-oxidative branch"/>
    <property type="evidence" value="ECO:0007669"/>
    <property type="project" value="TreeGrafter"/>
</dbReference>
<dbReference type="Pfam" id="PF02502">
    <property type="entry name" value="LacAB_rpiB"/>
    <property type="match status" value="1"/>
</dbReference>
<name>A0A1M6RRY5_9AQUI</name>
<dbReference type="GO" id="GO:0019316">
    <property type="term" value="P:D-allose catabolic process"/>
    <property type="evidence" value="ECO:0007669"/>
    <property type="project" value="TreeGrafter"/>
</dbReference>
<comment type="similarity">
    <text evidence="1">Belongs to the LacAB/RpiB family.</text>
</comment>
<dbReference type="EMBL" id="LT670846">
    <property type="protein sequence ID" value="SHK35271.1"/>
    <property type="molecule type" value="Genomic_DNA"/>
</dbReference>
<evidence type="ECO:0000256" key="4">
    <source>
        <dbReference type="PIRSR" id="PIRSR005384-2"/>
    </source>
</evidence>
<protein>
    <submittedName>
        <fullName evidence="5">Ribose-5-phosphate isomerase</fullName>
    </submittedName>
</protein>
<dbReference type="SUPFAM" id="SSF89623">
    <property type="entry name" value="Ribose/Galactose isomerase RpiB/AlsB"/>
    <property type="match status" value="1"/>
</dbReference>
<dbReference type="InterPro" id="IPR004785">
    <property type="entry name" value="RpiB"/>
</dbReference>
<sequence>MRIALGADHAGFELKEEIKVYLINIGHEVLDLGTKDTTSVDYPNFAQLVAQAVQKGQAERGILICGTGIGMCIAANKFKGIRAALCLNEYMARMSRRHNDANVLCLGSRVVGKELALSIVDAWLREEFEGGRHQLRVGMIEEFELKC</sequence>
<keyword evidence="2 5" id="KW-0413">Isomerase</keyword>
<keyword evidence="6" id="KW-1185">Reference proteome</keyword>
<dbReference type="Proteomes" id="UP000189810">
    <property type="component" value="Chromosome I"/>
</dbReference>